<evidence type="ECO:0000256" key="2">
    <source>
        <dbReference type="ARBA" id="ARBA00022801"/>
    </source>
</evidence>
<dbReference type="NCBIfam" id="TIGR00172">
    <property type="entry name" value="maf"/>
    <property type="match status" value="1"/>
</dbReference>
<dbReference type="Gene3D" id="3.90.950.10">
    <property type="match status" value="1"/>
</dbReference>
<keyword evidence="2" id="KW-0378">Hydrolase</keyword>
<evidence type="ECO:0008006" key="5">
    <source>
        <dbReference type="Google" id="ProtNLM"/>
    </source>
</evidence>
<dbReference type="Proteomes" id="UP001209570">
    <property type="component" value="Unassembled WGS sequence"/>
</dbReference>
<dbReference type="PIRSF" id="PIRSF006305">
    <property type="entry name" value="Maf"/>
    <property type="match status" value="1"/>
</dbReference>
<sequence length="212" mass="23537">MLSALAGPLAPYRVILASQSPRRLELLTDCGLRFEVIPSTFEENLPKERFASPEHYVIENARLKALEVLERVIPSNAEAPHLVIGCDTVVVHDGVILEKPRDEQDAFDTLTKLSNRTHDVYSGVALFTSPLGKESPHLFFEKTTVTFGPLQAKDILEYIKTGEPMDKAGSYGIQGRARCFVSGLQGCYNNVMGFPVQRFMKELGELVEKNAV</sequence>
<evidence type="ECO:0000313" key="3">
    <source>
        <dbReference type="EMBL" id="KAJ0410280.1"/>
    </source>
</evidence>
<dbReference type="GO" id="GO:0047429">
    <property type="term" value="F:nucleoside triphosphate diphosphatase activity"/>
    <property type="evidence" value="ECO:0007669"/>
    <property type="project" value="InterPro"/>
</dbReference>
<dbReference type="HAMAP" id="MF_00528">
    <property type="entry name" value="Maf"/>
    <property type="match status" value="1"/>
</dbReference>
<keyword evidence="4" id="KW-1185">Reference proteome</keyword>
<dbReference type="InterPro" id="IPR029001">
    <property type="entry name" value="ITPase-like_fam"/>
</dbReference>
<evidence type="ECO:0000313" key="4">
    <source>
        <dbReference type="Proteomes" id="UP001209570"/>
    </source>
</evidence>
<dbReference type="InterPro" id="IPR003697">
    <property type="entry name" value="Maf-like"/>
</dbReference>
<dbReference type="CDD" id="cd00555">
    <property type="entry name" value="Maf"/>
    <property type="match status" value="1"/>
</dbReference>
<comment type="cofactor">
    <cofactor evidence="1">
        <name>a divalent metal cation</name>
        <dbReference type="ChEBI" id="CHEBI:60240"/>
    </cofactor>
</comment>
<reference evidence="3" key="1">
    <citation type="submission" date="2021-12" db="EMBL/GenBank/DDBJ databases">
        <title>Prjna785345.</title>
        <authorList>
            <person name="Rujirawat T."/>
            <person name="Krajaejun T."/>
        </authorList>
    </citation>
    <scope>NUCLEOTIDE SEQUENCE</scope>
    <source>
        <strain evidence="3">Pi057C3</strain>
    </source>
</reference>
<evidence type="ECO:0000256" key="1">
    <source>
        <dbReference type="ARBA" id="ARBA00001968"/>
    </source>
</evidence>
<dbReference type="EMBL" id="JAKCXM010000001">
    <property type="protein sequence ID" value="KAJ0410280.1"/>
    <property type="molecule type" value="Genomic_DNA"/>
</dbReference>
<dbReference type="SUPFAM" id="SSF52972">
    <property type="entry name" value="ITPase-like"/>
    <property type="match status" value="1"/>
</dbReference>
<dbReference type="Pfam" id="PF02545">
    <property type="entry name" value="Maf"/>
    <property type="match status" value="1"/>
</dbReference>
<organism evidence="3 4">
    <name type="scientific">Pythium insidiosum</name>
    <name type="common">Pythiosis disease agent</name>
    <dbReference type="NCBI Taxonomy" id="114742"/>
    <lineage>
        <taxon>Eukaryota</taxon>
        <taxon>Sar</taxon>
        <taxon>Stramenopiles</taxon>
        <taxon>Oomycota</taxon>
        <taxon>Peronosporomycetes</taxon>
        <taxon>Pythiales</taxon>
        <taxon>Pythiaceae</taxon>
        <taxon>Pythium</taxon>
    </lineage>
</organism>
<gene>
    <name evidence="3" type="ORF">P43SY_002612</name>
</gene>
<comment type="caution">
    <text evidence="3">The sequence shown here is derived from an EMBL/GenBank/DDBJ whole genome shotgun (WGS) entry which is preliminary data.</text>
</comment>
<dbReference type="PANTHER" id="PTHR43213">
    <property type="entry name" value="BIFUNCTIONAL DTTP/UTP PYROPHOSPHATASE/METHYLTRANSFERASE PROTEIN-RELATED"/>
    <property type="match status" value="1"/>
</dbReference>
<accession>A0AAD5MCN3</accession>
<dbReference type="AlphaFoldDB" id="A0AAD5MCN3"/>
<name>A0AAD5MCN3_PYTIN</name>
<dbReference type="PANTHER" id="PTHR43213:SF5">
    <property type="entry name" value="BIFUNCTIONAL DTTP_UTP PYROPHOSPHATASE_METHYLTRANSFERASE PROTEIN-RELATED"/>
    <property type="match status" value="1"/>
</dbReference>
<protein>
    <recommendedName>
        <fullName evidence="5">Septum formation protein Maf</fullName>
    </recommendedName>
</protein>
<proteinExistence type="inferred from homology"/>